<accession>A0A2P8HQ35</accession>
<keyword evidence="2" id="KW-0808">Transferase</keyword>
<dbReference type="Pfam" id="PF00535">
    <property type="entry name" value="Glycos_transf_2"/>
    <property type="match status" value="1"/>
</dbReference>
<dbReference type="Gene3D" id="3.90.550.10">
    <property type="entry name" value="Spore Coat Polysaccharide Biosynthesis Protein SpsA, Chain A"/>
    <property type="match status" value="1"/>
</dbReference>
<gene>
    <name evidence="2" type="ORF">CLV51_1021198</name>
</gene>
<dbReference type="SUPFAM" id="SSF53448">
    <property type="entry name" value="Nucleotide-diphospho-sugar transferases"/>
    <property type="match status" value="1"/>
</dbReference>
<evidence type="ECO:0000313" key="3">
    <source>
        <dbReference type="Proteomes" id="UP000240971"/>
    </source>
</evidence>
<dbReference type="GO" id="GO:0016758">
    <property type="term" value="F:hexosyltransferase activity"/>
    <property type="evidence" value="ECO:0007669"/>
    <property type="project" value="UniProtKB-ARBA"/>
</dbReference>
<dbReference type="InterPro" id="IPR001173">
    <property type="entry name" value="Glyco_trans_2-like"/>
</dbReference>
<keyword evidence="3" id="KW-1185">Reference proteome</keyword>
<dbReference type="OrthoDB" id="786280at2"/>
<reference evidence="2 3" key="1">
    <citation type="submission" date="2018-03" db="EMBL/GenBank/DDBJ databases">
        <title>Genomic Encyclopedia of Archaeal and Bacterial Type Strains, Phase II (KMG-II): from individual species to whole genera.</title>
        <authorList>
            <person name="Goeker M."/>
        </authorList>
    </citation>
    <scope>NUCLEOTIDE SEQUENCE [LARGE SCALE GENOMIC DNA]</scope>
    <source>
        <strain evidence="2 3">DSM 24859</strain>
    </source>
</reference>
<dbReference type="AlphaFoldDB" id="A0A2P8HQ35"/>
<feature type="domain" description="Glycosyltransferase 2-like" evidence="1">
    <location>
        <begin position="11"/>
        <end position="122"/>
    </location>
</feature>
<sequence length="338" mass="37960">MTSVNYELDYSIIICTYNPDERLLKRCLEAVLQLDRSGISAEVILVDNNSTIPVSSLPLVQHYLDRMPFMKTILVTEQGVKYARMAAIEQARGKQSVYFDYDNEPAANYLQELKKLNAQYPQVAAWGPGNIWVDFLDGIPADIAGYAQIAFQERHEKEIAFAAEKEWQTCYPFGTGLCTYTAMLKEYNKYAADGHFTLAGRKGSQQGSGEDTQMVLLCIKEGYAAGVAPALHMKHMIPGSRANFKYLQKLVYGTSICYYTCILEVFPEYQENVQRKVIPPAKFFRKTFKKLLAAKCSTNPVKSLDLINFIGLNTGAYTALNKPVPTGVITISKYLKLN</sequence>
<dbReference type="Proteomes" id="UP000240971">
    <property type="component" value="Unassembled WGS sequence"/>
</dbReference>
<dbReference type="InterPro" id="IPR029044">
    <property type="entry name" value="Nucleotide-diphossugar_trans"/>
</dbReference>
<dbReference type="CDD" id="cd00761">
    <property type="entry name" value="Glyco_tranf_GTA_type"/>
    <property type="match status" value="1"/>
</dbReference>
<protein>
    <submittedName>
        <fullName evidence="2">Glycosyl transferase family 2</fullName>
    </submittedName>
</protein>
<dbReference type="RefSeq" id="WP_106528718.1">
    <property type="nucleotide sequence ID" value="NZ_PYAW01000002.1"/>
</dbReference>
<comment type="caution">
    <text evidence="2">The sequence shown here is derived from an EMBL/GenBank/DDBJ whole genome shotgun (WGS) entry which is preliminary data.</text>
</comment>
<evidence type="ECO:0000259" key="1">
    <source>
        <dbReference type="Pfam" id="PF00535"/>
    </source>
</evidence>
<evidence type="ECO:0000313" key="2">
    <source>
        <dbReference type="EMBL" id="PSL48331.1"/>
    </source>
</evidence>
<name>A0A2P8HQ35_CHINA</name>
<proteinExistence type="predicted"/>
<dbReference type="EMBL" id="PYAW01000002">
    <property type="protein sequence ID" value="PSL48331.1"/>
    <property type="molecule type" value="Genomic_DNA"/>
</dbReference>
<organism evidence="2 3">
    <name type="scientific">Chitinophaga niastensis</name>
    <dbReference type="NCBI Taxonomy" id="536980"/>
    <lineage>
        <taxon>Bacteria</taxon>
        <taxon>Pseudomonadati</taxon>
        <taxon>Bacteroidota</taxon>
        <taxon>Chitinophagia</taxon>
        <taxon>Chitinophagales</taxon>
        <taxon>Chitinophagaceae</taxon>
        <taxon>Chitinophaga</taxon>
    </lineage>
</organism>
<dbReference type="PANTHER" id="PTHR22916">
    <property type="entry name" value="GLYCOSYLTRANSFERASE"/>
    <property type="match status" value="1"/>
</dbReference>